<dbReference type="GO" id="GO:0006631">
    <property type="term" value="P:fatty acid metabolic process"/>
    <property type="evidence" value="ECO:0007669"/>
    <property type="project" value="TreeGrafter"/>
</dbReference>
<dbReference type="Proteomes" id="UP001293593">
    <property type="component" value="Unassembled WGS sequence"/>
</dbReference>
<dbReference type="InterPro" id="IPR025110">
    <property type="entry name" value="AMP-bd_C"/>
</dbReference>
<feature type="domain" description="AMP-binding enzyme C-terminal" evidence="2">
    <location>
        <begin position="450"/>
        <end position="538"/>
    </location>
</feature>
<evidence type="ECO:0000259" key="2">
    <source>
        <dbReference type="Pfam" id="PF13193"/>
    </source>
</evidence>
<keyword evidence="4" id="KW-1185">Reference proteome</keyword>
<dbReference type="AlphaFoldDB" id="A0AAE1N8J7"/>
<dbReference type="GO" id="GO:0031956">
    <property type="term" value="F:medium-chain fatty acid-CoA ligase activity"/>
    <property type="evidence" value="ECO:0007669"/>
    <property type="project" value="TreeGrafter"/>
</dbReference>
<dbReference type="PANTHER" id="PTHR43201">
    <property type="entry name" value="ACYL-COA SYNTHETASE"/>
    <property type="match status" value="1"/>
</dbReference>
<dbReference type="Pfam" id="PF00501">
    <property type="entry name" value="AMP-binding"/>
    <property type="match status" value="1"/>
</dbReference>
<evidence type="ECO:0000259" key="1">
    <source>
        <dbReference type="Pfam" id="PF00501"/>
    </source>
</evidence>
<dbReference type="CDD" id="cd04433">
    <property type="entry name" value="AFD_class_I"/>
    <property type="match status" value="1"/>
</dbReference>
<dbReference type="Gene3D" id="3.40.50.12780">
    <property type="entry name" value="N-terminal domain of ligase-like"/>
    <property type="match status" value="1"/>
</dbReference>
<reference evidence="3" key="1">
    <citation type="submission" date="2023-10" db="EMBL/GenBank/DDBJ databases">
        <title>Chromosome-level genome of the transformable northern wattle, Acacia crassicarpa.</title>
        <authorList>
            <person name="Massaro I."/>
            <person name="Sinha N.R."/>
            <person name="Poethig S."/>
            <person name="Leichty A.R."/>
        </authorList>
    </citation>
    <scope>NUCLEOTIDE SEQUENCE</scope>
    <source>
        <strain evidence="3">Acra3RX</strain>
        <tissue evidence="3">Leaf</tissue>
    </source>
</reference>
<evidence type="ECO:0000313" key="3">
    <source>
        <dbReference type="EMBL" id="KAK4283966.1"/>
    </source>
</evidence>
<dbReference type="SUPFAM" id="SSF56801">
    <property type="entry name" value="Acetyl-CoA synthetase-like"/>
    <property type="match status" value="1"/>
</dbReference>
<protein>
    <recommendedName>
        <fullName evidence="5">2-succinylbenzoate--CoA ligase, chloroplastic/peroxisomal</fullName>
    </recommendedName>
</protein>
<dbReference type="Gene3D" id="3.30.300.30">
    <property type="match status" value="1"/>
</dbReference>
<dbReference type="PROSITE" id="PS00455">
    <property type="entry name" value="AMP_BINDING"/>
    <property type="match status" value="1"/>
</dbReference>
<dbReference type="Pfam" id="PF13193">
    <property type="entry name" value="AMP-binding_C"/>
    <property type="match status" value="1"/>
</dbReference>
<dbReference type="InterPro" id="IPR020845">
    <property type="entry name" value="AMP-binding_CS"/>
</dbReference>
<dbReference type="PANTHER" id="PTHR43201:SF32">
    <property type="entry name" value="2-SUCCINYLBENZOATE--COA LIGASE, CHLOROPLASTIC_PEROXISOMAL"/>
    <property type="match status" value="1"/>
</dbReference>
<dbReference type="InterPro" id="IPR042099">
    <property type="entry name" value="ANL_N_sf"/>
</dbReference>
<comment type="caution">
    <text evidence="3">The sequence shown here is derived from an EMBL/GenBank/DDBJ whole genome shotgun (WGS) entry which is preliminary data.</text>
</comment>
<evidence type="ECO:0000313" key="4">
    <source>
        <dbReference type="Proteomes" id="UP001293593"/>
    </source>
</evidence>
<dbReference type="EMBL" id="JAWXYG010000001">
    <property type="protein sequence ID" value="KAK4283966.1"/>
    <property type="molecule type" value="Genomic_DNA"/>
</dbReference>
<organism evidence="3 4">
    <name type="scientific">Acacia crassicarpa</name>
    <name type="common">northern wattle</name>
    <dbReference type="NCBI Taxonomy" id="499986"/>
    <lineage>
        <taxon>Eukaryota</taxon>
        <taxon>Viridiplantae</taxon>
        <taxon>Streptophyta</taxon>
        <taxon>Embryophyta</taxon>
        <taxon>Tracheophyta</taxon>
        <taxon>Spermatophyta</taxon>
        <taxon>Magnoliopsida</taxon>
        <taxon>eudicotyledons</taxon>
        <taxon>Gunneridae</taxon>
        <taxon>Pentapetalae</taxon>
        <taxon>rosids</taxon>
        <taxon>fabids</taxon>
        <taxon>Fabales</taxon>
        <taxon>Fabaceae</taxon>
        <taxon>Caesalpinioideae</taxon>
        <taxon>mimosoid clade</taxon>
        <taxon>Acacieae</taxon>
        <taxon>Acacia</taxon>
    </lineage>
</organism>
<proteinExistence type="predicted"/>
<dbReference type="InterPro" id="IPR000873">
    <property type="entry name" value="AMP-dep_synth/lig_dom"/>
</dbReference>
<name>A0AAE1N8J7_9FABA</name>
<feature type="domain" description="AMP-dependent synthetase/ligase" evidence="1">
    <location>
        <begin position="24"/>
        <end position="399"/>
    </location>
</feature>
<accession>A0AAE1N8J7</accession>
<sequence length="559" mass="61760">MGKYSDAHICQCLSRLLSSRRNLPVTITNDRHKTGEQFVCEVVALANGLQEFGIKAGDVVAISAYNSDLYLEWLLAIAFVGGIASPLNYRWSTQEAILAINSVRPVMLVADESCYSWFINLGKEDIPSLRWHVFIGSPSTDFCKKWNVLTPELLKKHLTKLPPFRFSWAPKGAVVICFTSGTTGKPKGVTLSHSALFIQSLAKIAIVGYSEDDIYLHTAPLCHIGGLSSAMAMLMVAGCHVLMPKFDAPSAVDAIEQYAVTSLITVPAIMADMVFLIRGKETWKGGESVKKILNGGGSLSNELIMYSSMFFPKAKLISAYGMTETCSSLTFLTLYDSNQEKIGQSSQIAVKKRSDTIKYSQGVCVGKAAPHVELSICADASGHVGRILTRGPHVMIRYWDQTPTSPLDSSNESWLDTGDIGSIDHNGNLWLLGRTNGRIKSGGENIYPEEVEAILLDHSGIAGVVIVGIPDARLTEMVVACIQPRKDWKWSEQSVSEDHHLSPENLRQDCMKKNLSRFKIPKMFILWRKPFPLTTTGKIRRGQLRKELIYQLHSLHSNI</sequence>
<dbReference type="InterPro" id="IPR045851">
    <property type="entry name" value="AMP-bd_C_sf"/>
</dbReference>
<gene>
    <name evidence="3" type="ORF">QN277_000862</name>
</gene>
<evidence type="ECO:0008006" key="5">
    <source>
        <dbReference type="Google" id="ProtNLM"/>
    </source>
</evidence>